<comment type="caution">
    <text evidence="2">The sequence shown here is derived from an EMBL/GenBank/DDBJ whole genome shotgun (WGS) entry which is preliminary data.</text>
</comment>
<feature type="region of interest" description="Disordered" evidence="1">
    <location>
        <begin position="455"/>
        <end position="516"/>
    </location>
</feature>
<keyword evidence="3" id="KW-1185">Reference proteome</keyword>
<sequence length="703" mass="76060">MSRRASAAAAAAPWPRSRVGNRSIRGQISAPMPIQAPTDDEFPMRQPGVMVATPSEAAHAAGQLELDSRQQPPRRADDSLFPHSRSVLNDATESEQDDRYAFGDTTSSRRVTPGQSPWMGRESLTDSPTSKEPSPPRSGFKSALRKLFGRKNKKPIVDTTAGSEMETRRPVSMFQPRQVRDDDDAEPSPARWCAPLPSPCSQIMQETTGEIRLFKTRPANPNQPSMPMTAMAITEYDRALRSHSIGPEDVMAIRSARNSVANEVKVPPRIMLSPDNTATHQAGPRWTEERRFTGLSPRPASSQDRATRLADYSEDPTEIGRAITSDSKRMKRRSRSVSGYPVTGGVSRAPKPDESRQWRESCDLPIMSTSSSSPTDTEADDVSAEEEETVIILQQPPATAVVPFALTDAHEQYVKELPDLPTMHEAGVHEGSRLNGLAARLSRLEEAFETLGSANFLGGTGPPSREPPPIPIAAPALSYSASPVGMGYSPTPTRPSPRDVHPSNRSFDGRSGREDFTNLAATTRDAVGTPSMSNNIDGAVTMEHYATLLALLETERSARQVLESQVRTLSHQINVMAKISGYGSVPSDTTSVARSPGGASAFDHDDDDDDDDDDGDDDDYHSVNGRSHVGLAIDDTGVAAGVIEDDEFADAFMTPTEAEGNYNAFSDENDSSLKSASRTLPLSQLTLGNPPPSTMQQVPAQAM</sequence>
<evidence type="ECO:0000256" key="1">
    <source>
        <dbReference type="SAM" id="MobiDB-lite"/>
    </source>
</evidence>
<feature type="compositionally biased region" description="Low complexity" evidence="1">
    <location>
        <begin position="473"/>
        <end position="483"/>
    </location>
</feature>
<dbReference type="RefSeq" id="XP_040657622.1">
    <property type="nucleotide sequence ID" value="XM_040802589.1"/>
</dbReference>
<accession>A0A151GME6</accession>
<dbReference type="EMBL" id="LAYC01000002">
    <property type="protein sequence ID" value="KYK58270.1"/>
    <property type="molecule type" value="Genomic_DNA"/>
</dbReference>
<feature type="compositionally biased region" description="Polar residues" evidence="1">
    <location>
        <begin position="694"/>
        <end position="703"/>
    </location>
</feature>
<evidence type="ECO:0000313" key="3">
    <source>
        <dbReference type="Proteomes" id="UP000076580"/>
    </source>
</evidence>
<feature type="compositionally biased region" description="Basic and acidic residues" evidence="1">
    <location>
        <begin position="350"/>
        <end position="362"/>
    </location>
</feature>
<feature type="compositionally biased region" description="Basic and acidic residues" evidence="1">
    <location>
        <begin position="496"/>
        <end position="516"/>
    </location>
</feature>
<name>A0A151GME6_DRECN</name>
<organism evidence="2 3">
    <name type="scientific">Drechmeria coniospora</name>
    <name type="common">Nematophagous fungus</name>
    <name type="synonym">Meria coniospora</name>
    <dbReference type="NCBI Taxonomy" id="98403"/>
    <lineage>
        <taxon>Eukaryota</taxon>
        <taxon>Fungi</taxon>
        <taxon>Dikarya</taxon>
        <taxon>Ascomycota</taxon>
        <taxon>Pezizomycotina</taxon>
        <taxon>Sordariomycetes</taxon>
        <taxon>Hypocreomycetidae</taxon>
        <taxon>Hypocreales</taxon>
        <taxon>Ophiocordycipitaceae</taxon>
        <taxon>Drechmeria</taxon>
    </lineage>
</organism>
<dbReference type="AlphaFoldDB" id="A0A151GME6"/>
<dbReference type="GeneID" id="63717926"/>
<dbReference type="Proteomes" id="UP000076580">
    <property type="component" value="Chromosome 02"/>
</dbReference>
<gene>
    <name evidence="2" type="ORF">DCS_05283</name>
</gene>
<dbReference type="InParanoid" id="A0A151GME6"/>
<dbReference type="STRING" id="98403.A0A151GME6"/>
<proteinExistence type="predicted"/>
<feature type="region of interest" description="Disordered" evidence="1">
    <location>
        <begin position="178"/>
        <end position="199"/>
    </location>
</feature>
<feature type="compositionally biased region" description="Basic residues" evidence="1">
    <location>
        <begin position="143"/>
        <end position="153"/>
    </location>
</feature>
<feature type="region of interest" description="Disordered" evidence="1">
    <location>
        <begin position="1"/>
        <end position="153"/>
    </location>
</feature>
<feature type="region of interest" description="Disordered" evidence="1">
    <location>
        <begin position="270"/>
        <end position="381"/>
    </location>
</feature>
<protein>
    <submittedName>
        <fullName evidence="2">Uncharacterized protein</fullName>
    </submittedName>
</protein>
<feature type="compositionally biased region" description="Acidic residues" evidence="1">
    <location>
        <begin position="604"/>
        <end position="619"/>
    </location>
</feature>
<feature type="region of interest" description="Disordered" evidence="1">
    <location>
        <begin position="581"/>
        <end position="626"/>
    </location>
</feature>
<reference evidence="2 3" key="1">
    <citation type="journal article" date="2016" name="Sci. Rep.">
        <title>Insights into Adaptations to a Near-Obligate Nematode Endoparasitic Lifestyle from the Finished Genome of Drechmeria coniospora.</title>
        <authorList>
            <person name="Zhang L."/>
            <person name="Zhou Z."/>
            <person name="Guo Q."/>
            <person name="Fokkens L."/>
            <person name="Miskei M."/>
            <person name="Pocsi I."/>
            <person name="Zhang W."/>
            <person name="Chen M."/>
            <person name="Wang L."/>
            <person name="Sun Y."/>
            <person name="Donzelli B.G."/>
            <person name="Gibson D.M."/>
            <person name="Nelson D.R."/>
            <person name="Luo J.G."/>
            <person name="Rep M."/>
            <person name="Liu H."/>
            <person name="Yang S."/>
            <person name="Wang J."/>
            <person name="Krasnoff S.B."/>
            <person name="Xu Y."/>
            <person name="Molnar I."/>
            <person name="Lin M."/>
        </authorList>
    </citation>
    <scope>NUCLEOTIDE SEQUENCE [LARGE SCALE GENOMIC DNA]</scope>
    <source>
        <strain evidence="2 3">ARSEF 6962</strain>
    </source>
</reference>
<feature type="compositionally biased region" description="Low complexity" evidence="1">
    <location>
        <begin position="1"/>
        <end position="12"/>
    </location>
</feature>
<feature type="compositionally biased region" description="Polar residues" evidence="1">
    <location>
        <begin position="672"/>
        <end position="687"/>
    </location>
</feature>
<evidence type="ECO:0000313" key="2">
    <source>
        <dbReference type="EMBL" id="KYK58270.1"/>
    </source>
</evidence>
<feature type="compositionally biased region" description="Polar residues" evidence="1">
    <location>
        <begin position="367"/>
        <end position="376"/>
    </location>
</feature>
<feature type="compositionally biased region" description="Polar residues" evidence="1">
    <location>
        <begin position="104"/>
        <end position="115"/>
    </location>
</feature>
<feature type="region of interest" description="Disordered" evidence="1">
    <location>
        <begin position="660"/>
        <end position="703"/>
    </location>
</feature>